<dbReference type="SUPFAM" id="SSF52266">
    <property type="entry name" value="SGNH hydrolase"/>
    <property type="match status" value="1"/>
</dbReference>
<dbReference type="STRING" id="266265.Bxe_B1654"/>
<dbReference type="Proteomes" id="UP000001817">
    <property type="component" value="Chromosome 2"/>
</dbReference>
<keyword evidence="3" id="KW-1185">Reference proteome</keyword>
<feature type="signal peptide" evidence="1">
    <location>
        <begin position="1"/>
        <end position="23"/>
    </location>
</feature>
<evidence type="ECO:0000256" key="1">
    <source>
        <dbReference type="SAM" id="SignalP"/>
    </source>
</evidence>
<dbReference type="InterPro" id="IPR036514">
    <property type="entry name" value="SGNH_hydro_sf"/>
</dbReference>
<dbReference type="PATRIC" id="fig|266265.5.peg.6092"/>
<dbReference type="RefSeq" id="WP_011491649.1">
    <property type="nucleotide sequence ID" value="NC_007952.1"/>
</dbReference>
<gene>
    <name evidence="2" type="ORF">Bxe_B1654</name>
</gene>
<dbReference type="AlphaFoldDB" id="Q13NM7"/>
<proteinExistence type="predicted"/>
<dbReference type="Gene3D" id="2.60.120.260">
    <property type="entry name" value="Galactose-binding domain-like"/>
    <property type="match status" value="1"/>
</dbReference>
<dbReference type="Gene3D" id="3.40.50.1110">
    <property type="entry name" value="SGNH hydrolase"/>
    <property type="match status" value="1"/>
</dbReference>
<dbReference type="eggNOG" id="COG2755">
    <property type="taxonomic scope" value="Bacteria"/>
</dbReference>
<protein>
    <recommendedName>
        <fullName evidence="4">SGNH hydrolase-type esterase domain-containing protein</fullName>
    </recommendedName>
</protein>
<evidence type="ECO:0000313" key="2">
    <source>
        <dbReference type="EMBL" id="ABE34312.1"/>
    </source>
</evidence>
<dbReference type="EMBL" id="CP000271">
    <property type="protein sequence ID" value="ABE34312.1"/>
    <property type="molecule type" value="Genomic_DNA"/>
</dbReference>
<sequence length="456" mass="49761">MAITARMKALAAIGILCPGLAITSDCRAVDPVLSLIESDQRALLDLPAVTQRIVTGSRIAGASSAFNVVEKLQKRNSSVCILFDSDSTGAGFGRWPQKLGVWLSRQYSQFKVAYHVWDDADKVYRTQVIAPGVNGYTIDLYNAGVPGSQPQDLFGRDFERAYGQCNADLIFINHGHNNDQHAPIEVHRGMLLAVANSLAIRHPAAGIVIVAQHPLRDSDGGTARSLGAISAALAMNYGLVDEYDLFEMNGKPPEWYHDNVHQSEQGELQIFSLVKQLFDEPREQMLARRPTLAERSDNLLKNGSFTEGPRGAEGWETENAILSRAPLPDGTGEPALSIISTGAGAGAAISQRIPESRLRYLRGKWITLAVREWISPDNDDQNAGAIALVGRTSTRSYGIRRGGRGGYRWLAISRYIKPDAPTLKVQIYSTLGIEPGVQAFVDRAVLVPGDLPYDMR</sequence>
<dbReference type="OrthoDB" id="9790057at2"/>
<reference evidence="2 3" key="1">
    <citation type="journal article" date="2006" name="Proc. Natl. Acad. Sci. U.S.A.">
        <title>Burkholderia xenovorans LB400 harbors a multi-replicon, 9.73-Mbp genome shaped for versatility.</title>
        <authorList>
            <person name="Chain P.S."/>
            <person name="Denef V.J."/>
            <person name="Konstantinidis K.T."/>
            <person name="Vergez L.M."/>
            <person name="Agullo L."/>
            <person name="Reyes V.L."/>
            <person name="Hauser L."/>
            <person name="Cordova M."/>
            <person name="Gomez L."/>
            <person name="Gonzalez M."/>
            <person name="Land M."/>
            <person name="Lao V."/>
            <person name="Larimer F."/>
            <person name="LiPuma J.J."/>
            <person name="Mahenthiralingam E."/>
            <person name="Malfatti S.A."/>
            <person name="Marx C.J."/>
            <person name="Parnell J.J."/>
            <person name="Ramette A."/>
            <person name="Richardson P."/>
            <person name="Seeger M."/>
            <person name="Smith D."/>
            <person name="Spilker T."/>
            <person name="Sul W.J."/>
            <person name="Tsoi T.V."/>
            <person name="Ulrich L.E."/>
            <person name="Zhulin I.B."/>
            <person name="Tiedje J.M."/>
        </authorList>
    </citation>
    <scope>NUCLEOTIDE SEQUENCE [LARGE SCALE GENOMIC DNA]</scope>
    <source>
        <strain evidence="2 3">LB400</strain>
    </source>
</reference>
<dbReference type="GO" id="GO:0016788">
    <property type="term" value="F:hydrolase activity, acting on ester bonds"/>
    <property type="evidence" value="ECO:0007669"/>
    <property type="project" value="UniProtKB-ARBA"/>
</dbReference>
<evidence type="ECO:0008006" key="4">
    <source>
        <dbReference type="Google" id="ProtNLM"/>
    </source>
</evidence>
<accession>Q13NM7</accession>
<keyword evidence="1" id="KW-0732">Signal</keyword>
<evidence type="ECO:0000313" key="3">
    <source>
        <dbReference type="Proteomes" id="UP000001817"/>
    </source>
</evidence>
<organism evidence="2 3">
    <name type="scientific">Paraburkholderia xenovorans (strain LB400)</name>
    <dbReference type="NCBI Taxonomy" id="266265"/>
    <lineage>
        <taxon>Bacteria</taxon>
        <taxon>Pseudomonadati</taxon>
        <taxon>Pseudomonadota</taxon>
        <taxon>Betaproteobacteria</taxon>
        <taxon>Burkholderiales</taxon>
        <taxon>Burkholderiaceae</taxon>
        <taxon>Paraburkholderia</taxon>
    </lineage>
</organism>
<feature type="chain" id="PRO_5004182474" description="SGNH hydrolase-type esterase domain-containing protein" evidence="1">
    <location>
        <begin position="24"/>
        <end position="456"/>
    </location>
</feature>
<dbReference type="KEGG" id="bxe:Bxe_B1654"/>
<name>Q13NM7_PARXL</name>